<sequence length="237" mass="25637">MRSTKKLHDRLLFNFLAFDKKNAEDILEASEGFSVPGIVSTDFETVSAAAEKVDELRQVAPIVSIGLGGGGDTSLWRKVIDIGLIANPGHINQPFHTSSYAQGVFDQEGIPQFVNALIAPSGKLGIVKLADGKEIQLGHLLDMAVLLNIQSIKVMPLQGLQHLDEIVEIAKEAACRGIYGIEPAGGIHSGNIRELIAALMKTNISFIMPHIFGNTIDPLTRRTIPAKVREIVEIATK</sequence>
<reference evidence="2" key="1">
    <citation type="journal article" date="2019" name="Int. J. Syst. Evol. Microbiol.">
        <title>The Global Catalogue of Microorganisms (GCM) 10K type strain sequencing project: providing services to taxonomists for standard genome sequencing and annotation.</title>
        <authorList>
            <consortium name="The Broad Institute Genomics Platform"/>
            <consortium name="The Broad Institute Genome Sequencing Center for Infectious Disease"/>
            <person name="Wu L."/>
            <person name="Ma J."/>
        </authorList>
    </citation>
    <scope>NUCLEOTIDE SEQUENCE [LARGE SCALE GENOMIC DNA]</scope>
    <source>
        <strain evidence="2">CGMCC 1.15043</strain>
    </source>
</reference>
<dbReference type="RefSeq" id="WP_189011984.1">
    <property type="nucleotide sequence ID" value="NZ_BMHE01000010.1"/>
</dbReference>
<dbReference type="Proteomes" id="UP000615455">
    <property type="component" value="Unassembled WGS sequence"/>
</dbReference>
<keyword evidence="2" id="KW-1185">Reference proteome</keyword>
<evidence type="ECO:0008006" key="3">
    <source>
        <dbReference type="Google" id="ProtNLM"/>
    </source>
</evidence>
<evidence type="ECO:0000313" key="2">
    <source>
        <dbReference type="Proteomes" id="UP000615455"/>
    </source>
</evidence>
<name>A0ABQ1EMQ4_9BACL</name>
<comment type="caution">
    <text evidence="1">The sequence shown here is derived from an EMBL/GenBank/DDBJ whole genome shotgun (WGS) entry which is preliminary data.</text>
</comment>
<gene>
    <name evidence="1" type="ORF">GCM10008018_25410</name>
</gene>
<evidence type="ECO:0000313" key="1">
    <source>
        <dbReference type="EMBL" id="GFZ78787.1"/>
    </source>
</evidence>
<protein>
    <recommendedName>
        <fullName evidence="3">Oxo-acid lyase</fullName>
    </recommendedName>
</protein>
<dbReference type="Gene3D" id="3.20.20.70">
    <property type="entry name" value="Aldolase class I"/>
    <property type="match status" value="1"/>
</dbReference>
<accession>A0ABQ1EMQ4</accession>
<dbReference type="InterPro" id="IPR013785">
    <property type="entry name" value="Aldolase_TIM"/>
</dbReference>
<dbReference type="Pfam" id="PF07071">
    <property type="entry name" value="KDGP_aldolase"/>
    <property type="match status" value="1"/>
</dbReference>
<organism evidence="1 2">
    <name type="scientific">Paenibacillus marchantiophytorum</name>
    <dbReference type="NCBI Taxonomy" id="1619310"/>
    <lineage>
        <taxon>Bacteria</taxon>
        <taxon>Bacillati</taxon>
        <taxon>Bacillota</taxon>
        <taxon>Bacilli</taxon>
        <taxon>Bacillales</taxon>
        <taxon>Paenibacillaceae</taxon>
        <taxon>Paenibacillus</taxon>
    </lineage>
</organism>
<proteinExistence type="predicted"/>
<dbReference type="EMBL" id="BMHE01000010">
    <property type="protein sequence ID" value="GFZ78787.1"/>
    <property type="molecule type" value="Genomic_DNA"/>
</dbReference>
<dbReference type="InterPro" id="IPR010763">
    <property type="entry name" value="DgaF"/>
</dbReference>